<dbReference type="AlphaFoldDB" id="A0AAE5MQQ6"/>
<keyword evidence="1" id="KW-0472">Membrane</keyword>
<dbReference type="EMBL" id="MIMV01000244">
    <property type="protein sequence ID" value="OTA81627.1"/>
    <property type="molecule type" value="Genomic_DNA"/>
</dbReference>
<comment type="caution">
    <text evidence="2">The sequence shown here is derived from an EMBL/GenBank/DDBJ whole genome shotgun (WGS) entry which is preliminary data.</text>
</comment>
<feature type="transmembrane region" description="Helical" evidence="1">
    <location>
        <begin position="141"/>
        <end position="161"/>
    </location>
</feature>
<dbReference type="Proteomes" id="UP000194219">
    <property type="component" value="Unassembled WGS sequence"/>
</dbReference>
<organism evidence="2 3">
    <name type="scientific">Limosilactobacillus reuteri</name>
    <name type="common">Lactobacillus reuteri</name>
    <dbReference type="NCBI Taxonomy" id="1598"/>
    <lineage>
        <taxon>Bacteria</taxon>
        <taxon>Bacillati</taxon>
        <taxon>Bacillota</taxon>
        <taxon>Bacilli</taxon>
        <taxon>Lactobacillales</taxon>
        <taxon>Lactobacillaceae</taxon>
        <taxon>Limosilactobacillus</taxon>
    </lineage>
</organism>
<feature type="transmembrane region" description="Helical" evidence="1">
    <location>
        <begin position="12"/>
        <end position="30"/>
    </location>
</feature>
<gene>
    <name evidence="2" type="ORF">BHL83_09520</name>
</gene>
<feature type="transmembrane region" description="Helical" evidence="1">
    <location>
        <begin position="218"/>
        <end position="238"/>
    </location>
</feature>
<feature type="transmembrane region" description="Helical" evidence="1">
    <location>
        <begin position="346"/>
        <end position="365"/>
    </location>
</feature>
<evidence type="ECO:0000313" key="3">
    <source>
        <dbReference type="Proteomes" id="UP000194219"/>
    </source>
</evidence>
<evidence type="ECO:0000313" key="2">
    <source>
        <dbReference type="EMBL" id="OTA81627.1"/>
    </source>
</evidence>
<accession>A0AAE5MQQ6</accession>
<protein>
    <submittedName>
        <fullName evidence="2">Uncharacterized protein</fullName>
    </submittedName>
</protein>
<feature type="transmembrane region" description="Helical" evidence="1">
    <location>
        <begin position="295"/>
        <end position="317"/>
    </location>
</feature>
<dbReference type="RefSeq" id="WP_086142804.1">
    <property type="nucleotide sequence ID" value="NZ_MIMF01000341.1"/>
</dbReference>
<reference evidence="2 3" key="1">
    <citation type="submission" date="2016-09" db="EMBL/GenBank/DDBJ databases">
        <title>Lactobacillus reuteri KLR3006, genome sequencing and assembly.</title>
        <authorList>
            <person name="Lee J.-Y."/>
            <person name="Kim E.B."/>
            <person name="Choi Y.-J."/>
        </authorList>
    </citation>
    <scope>NUCLEOTIDE SEQUENCE [LARGE SCALE GENOMIC DNA]</scope>
    <source>
        <strain evidence="2 3">KLR3006</strain>
    </source>
</reference>
<name>A0AAE5MQQ6_LIMRT</name>
<sequence>MDEFGRKNNYKRYEYILVILLSINSIVNNITITSNIINQIGLFSMMLIFMVGIIFDISKFNSLSHYIYLIFLACFLVLFRFSFFSFSIASLAIAFLFIPVNNIVSIYRKIIIVQLIYGFLTSLAGLSPLKNPQTGVLTFGFVNENGIGILLAILVLTFLFTEKNGQLVFNLKWYNIVFTILITGIEVLLFNDNTAALMIVFFFLLLPLKEYFLKNRVFQLVSFLIPIGLAVFAFWVSFNYSITSATWVNKLNSLMTWRIDIWHYYLTNYPLTYFPSKLQTNNKILFGAFDGTYTYLGLFNGLIMLVIIVIGLALANIRLLLNKKFYIFAFLLCFEISGFAENIVINYYQCFALVFAILAYSKNWLKD</sequence>
<feature type="transmembrane region" description="Helical" evidence="1">
    <location>
        <begin position="67"/>
        <end position="98"/>
    </location>
</feature>
<feature type="transmembrane region" description="Helical" evidence="1">
    <location>
        <begin position="173"/>
        <end position="206"/>
    </location>
</feature>
<proteinExistence type="predicted"/>
<feature type="transmembrane region" description="Helical" evidence="1">
    <location>
        <begin position="110"/>
        <end position="129"/>
    </location>
</feature>
<keyword evidence="1" id="KW-0812">Transmembrane</keyword>
<keyword evidence="1" id="KW-1133">Transmembrane helix</keyword>
<evidence type="ECO:0000256" key="1">
    <source>
        <dbReference type="SAM" id="Phobius"/>
    </source>
</evidence>
<feature type="transmembrane region" description="Helical" evidence="1">
    <location>
        <begin position="36"/>
        <end position="55"/>
    </location>
</feature>